<evidence type="ECO:0000259" key="1">
    <source>
        <dbReference type="Pfam" id="PF04233"/>
    </source>
</evidence>
<evidence type="ECO:0000313" key="3">
    <source>
        <dbReference type="Proteomes" id="UP000192722"/>
    </source>
</evidence>
<reference evidence="2 3" key="1">
    <citation type="journal article" date="2017" name="Int. J. Syst. Evol. Microbiol.">
        <title>Rouxiella badensis sp. nov. and Rouxiella silvae sp. nov. isolated from peat bog soil in Germany and emendation of the genus description.</title>
        <authorList>
            <person name="Le Fleche-Mateos A."/>
            <person name="Kugler J.H."/>
            <person name="Hansen S.H."/>
            <person name="Syldatk C."/>
            <person name="Hausmann R."/>
            <person name="Lomprez F."/>
            <person name="Vandenbogaert M."/>
            <person name="Manuguerra J.C."/>
            <person name="Grimont P.A."/>
        </authorList>
    </citation>
    <scope>NUCLEOTIDE SEQUENCE [LARGE SCALE GENOMIC DNA]</scope>
    <source>
        <strain evidence="2 3">213</strain>
    </source>
</reference>
<evidence type="ECO:0000313" key="2">
    <source>
        <dbReference type="EMBL" id="ORJ20017.1"/>
    </source>
</evidence>
<feature type="domain" description="Phage head morphogenesis" evidence="1">
    <location>
        <begin position="83"/>
        <end position="188"/>
    </location>
</feature>
<dbReference type="Pfam" id="PF04233">
    <property type="entry name" value="Phage_Mu_F"/>
    <property type="match status" value="1"/>
</dbReference>
<keyword evidence="3" id="KW-1185">Reference proteome</keyword>
<dbReference type="NCBIfam" id="TIGR01641">
    <property type="entry name" value="phageSPP1_gp7"/>
    <property type="match status" value="1"/>
</dbReference>
<gene>
    <name evidence="2" type="ORF">BS639_17130</name>
</gene>
<dbReference type="EMBL" id="MRWD01000044">
    <property type="protein sequence ID" value="ORJ20017.1"/>
    <property type="molecule type" value="Genomic_DNA"/>
</dbReference>
<proteinExistence type="predicted"/>
<comment type="caution">
    <text evidence="2">The sequence shown here is derived from an EMBL/GenBank/DDBJ whole genome shotgun (WGS) entry which is preliminary data.</text>
</comment>
<organism evidence="2 3">
    <name type="scientific">Rouxiella silvae</name>
    <dbReference type="NCBI Taxonomy" id="1646373"/>
    <lineage>
        <taxon>Bacteria</taxon>
        <taxon>Pseudomonadati</taxon>
        <taxon>Pseudomonadota</taxon>
        <taxon>Gammaproteobacteria</taxon>
        <taxon>Enterobacterales</taxon>
        <taxon>Yersiniaceae</taxon>
        <taxon>Rouxiella</taxon>
    </lineage>
</organism>
<dbReference type="InterPro" id="IPR006528">
    <property type="entry name" value="Phage_head_morphogenesis_dom"/>
</dbReference>
<protein>
    <submittedName>
        <fullName evidence="2">Phage head morphogenesis protein</fullName>
    </submittedName>
</protein>
<sequence length="197" mass="21630">MDRLDQYSAIIGDWADNVATNMVLAANKIDETAWKARSQAISKELHNVINNTPVGHVMRSIVAEQVKYIKSLPIEAADRVYDIQNQAIELAANGGRSSELAAEIMRSGEVAESRAKLIARTEVGRATQALTQARALSVGSEGYIWRTSEDGDVRHSHYLMEGKFVRWDSPPTLDGMTGHAGCLPNCRCYGEVVISEI</sequence>
<name>A0ABX3TXN7_9GAMM</name>
<dbReference type="Proteomes" id="UP000192722">
    <property type="component" value="Unassembled WGS sequence"/>
</dbReference>
<accession>A0ABX3TXN7</accession>